<keyword evidence="4 5" id="KW-0732">Signal</keyword>
<comment type="similarity">
    <text evidence="2">Belongs to the bacterial solute-binding protein 1 family.</text>
</comment>
<evidence type="ECO:0000256" key="4">
    <source>
        <dbReference type="ARBA" id="ARBA00022729"/>
    </source>
</evidence>
<dbReference type="PROSITE" id="PS51257">
    <property type="entry name" value="PROKAR_LIPOPROTEIN"/>
    <property type="match status" value="1"/>
</dbReference>
<evidence type="ECO:0000313" key="7">
    <source>
        <dbReference type="Proteomes" id="UP000831304"/>
    </source>
</evidence>
<dbReference type="Pfam" id="PF13416">
    <property type="entry name" value="SBP_bac_8"/>
    <property type="match status" value="1"/>
</dbReference>
<dbReference type="Gene3D" id="3.40.190.10">
    <property type="entry name" value="Periplasmic binding protein-like II"/>
    <property type="match status" value="1"/>
</dbReference>
<dbReference type="EMBL" id="CP094533">
    <property type="protein sequence ID" value="UOE27167.1"/>
    <property type="molecule type" value="Genomic_DNA"/>
</dbReference>
<dbReference type="InterPro" id="IPR006059">
    <property type="entry name" value="SBP"/>
</dbReference>
<comment type="subcellular location">
    <subcellularLocation>
        <location evidence="1">Cell envelope</location>
    </subcellularLocation>
</comment>
<gene>
    <name evidence="6" type="ORF">MTP13_05120</name>
</gene>
<dbReference type="RefSeq" id="WP_243570013.1">
    <property type="nucleotide sequence ID" value="NZ_CP094533.1"/>
</dbReference>
<name>A0ABY4AVF9_9MICO</name>
<proteinExistence type="inferred from homology"/>
<dbReference type="PANTHER" id="PTHR43649">
    <property type="entry name" value="ARABINOSE-BINDING PROTEIN-RELATED"/>
    <property type="match status" value="1"/>
</dbReference>
<evidence type="ECO:0000256" key="1">
    <source>
        <dbReference type="ARBA" id="ARBA00004196"/>
    </source>
</evidence>
<feature type="signal peptide" evidence="5">
    <location>
        <begin position="1"/>
        <end position="28"/>
    </location>
</feature>
<keyword evidence="3" id="KW-0813">Transport</keyword>
<dbReference type="PANTHER" id="PTHR43649:SF31">
    <property type="entry name" value="SN-GLYCEROL-3-PHOSPHATE-BINDING PERIPLASMIC PROTEIN UGPB"/>
    <property type="match status" value="1"/>
</dbReference>
<reference evidence="6 7" key="1">
    <citation type="submission" date="2022-03" db="EMBL/GenBank/DDBJ databases">
        <title>Agromyces sp. isolated from the gut of P. brevitarsis seulensis larvae.</title>
        <authorList>
            <person name="Won M."/>
            <person name="Kwon S.-W."/>
        </authorList>
    </citation>
    <scope>NUCLEOTIDE SEQUENCE [LARGE SCALE GENOMIC DNA]</scope>
    <source>
        <strain evidence="6 7">KACC 16215</strain>
    </source>
</reference>
<dbReference type="InterPro" id="IPR050490">
    <property type="entry name" value="Bact_solute-bd_prot1"/>
</dbReference>
<evidence type="ECO:0000313" key="6">
    <source>
        <dbReference type="EMBL" id="UOE27167.1"/>
    </source>
</evidence>
<protein>
    <submittedName>
        <fullName evidence="6">Extracellular solute-binding protein</fullName>
    </submittedName>
</protein>
<dbReference type="SUPFAM" id="SSF53850">
    <property type="entry name" value="Periplasmic binding protein-like II"/>
    <property type="match status" value="1"/>
</dbReference>
<accession>A0ABY4AVF9</accession>
<feature type="chain" id="PRO_5045385645" evidence="5">
    <location>
        <begin position="29"/>
        <end position="432"/>
    </location>
</feature>
<evidence type="ECO:0000256" key="2">
    <source>
        <dbReference type="ARBA" id="ARBA00008520"/>
    </source>
</evidence>
<evidence type="ECO:0000256" key="5">
    <source>
        <dbReference type="SAM" id="SignalP"/>
    </source>
</evidence>
<evidence type="ECO:0000256" key="3">
    <source>
        <dbReference type="ARBA" id="ARBA00022448"/>
    </source>
</evidence>
<keyword evidence="7" id="KW-1185">Reference proteome</keyword>
<sequence>MMHSPARSTRTAMIAAALVAPLALSACAGSPSQEQTESDPTAPVVVWTDSTRQPGFEAYAAAHPDVDLEITVYKPAELISKVQLFNASGSGWPDVVFAPAQGADPYYEWAASLDDKIDADTLEGFGTANRPCEFNGKTYCLVNDVSQMVLWYNADLMAQFGYEVPTTWDEYADLGKRVAKEHPGYLIGSAGSSFMYHSFFRAAGCPLQDVTGENEVHIDATDPNCVAVAEMLDELIAAGVVSNLDLWSPELTTLAQEGKVLMHPGASWFGEFVFRPEASWAFGEGTLAAAAYPKWSGADEAYSANAGGGTYIVSKHAANLDAAVDIATWMATSSEYQATAPTYPAYTPVLGEWGERISADPFYAEDPMPVLAEAVDLINPINDYTVRYDVETAFGTVIVPVATSGGSIADALPKLQEELKNLAQSVGYTVVD</sequence>
<organism evidence="6 7">
    <name type="scientific">Agromyces soli</name>
    <dbReference type="NCBI Taxonomy" id="659012"/>
    <lineage>
        <taxon>Bacteria</taxon>
        <taxon>Bacillati</taxon>
        <taxon>Actinomycetota</taxon>
        <taxon>Actinomycetes</taxon>
        <taxon>Micrococcales</taxon>
        <taxon>Microbacteriaceae</taxon>
        <taxon>Agromyces</taxon>
    </lineage>
</organism>
<dbReference type="Proteomes" id="UP000831304">
    <property type="component" value="Chromosome"/>
</dbReference>